<dbReference type="AlphaFoldDB" id="A0A0F9BRX2"/>
<evidence type="ECO:0008006" key="2">
    <source>
        <dbReference type="Google" id="ProtNLM"/>
    </source>
</evidence>
<accession>A0A0F9BRX2</accession>
<protein>
    <recommendedName>
        <fullName evidence="2">UBA domain-containing protein</fullName>
    </recommendedName>
</protein>
<organism evidence="1">
    <name type="scientific">marine sediment metagenome</name>
    <dbReference type="NCBI Taxonomy" id="412755"/>
    <lineage>
        <taxon>unclassified sequences</taxon>
        <taxon>metagenomes</taxon>
        <taxon>ecological metagenomes</taxon>
    </lineage>
</organism>
<evidence type="ECO:0000313" key="1">
    <source>
        <dbReference type="EMBL" id="KKK93234.1"/>
    </source>
</evidence>
<gene>
    <name evidence="1" type="ORF">LCGC14_2694910</name>
</gene>
<reference evidence="1" key="1">
    <citation type="journal article" date="2015" name="Nature">
        <title>Complex archaea that bridge the gap between prokaryotes and eukaryotes.</title>
        <authorList>
            <person name="Spang A."/>
            <person name="Saw J.H."/>
            <person name="Jorgensen S.L."/>
            <person name="Zaremba-Niedzwiedzka K."/>
            <person name="Martijn J."/>
            <person name="Lind A.E."/>
            <person name="van Eijk R."/>
            <person name="Schleper C."/>
            <person name="Guy L."/>
            <person name="Ettema T.J."/>
        </authorList>
    </citation>
    <scope>NUCLEOTIDE SEQUENCE</scope>
</reference>
<comment type="caution">
    <text evidence="1">The sequence shown here is derived from an EMBL/GenBank/DDBJ whole genome shotgun (WGS) entry which is preliminary data.</text>
</comment>
<proteinExistence type="predicted"/>
<name>A0A0F9BRX2_9ZZZZ</name>
<dbReference type="EMBL" id="LAZR01047859">
    <property type="protein sequence ID" value="KKK93234.1"/>
    <property type="molecule type" value="Genomic_DNA"/>
</dbReference>
<sequence>MNTTYGDAIKALLRAGFTHRDILDLTQTAGREEVLKLGEDALQDEEKTER</sequence>